<proteinExistence type="predicted"/>
<keyword evidence="5" id="KW-1185">Reference proteome</keyword>
<dbReference type="EMBL" id="JANARS010000002">
    <property type="protein sequence ID" value="MCP3421473.1"/>
    <property type="molecule type" value="Genomic_DNA"/>
</dbReference>
<accession>A0ABT1KUN5</accession>
<evidence type="ECO:0000313" key="4">
    <source>
        <dbReference type="EMBL" id="MCP3421473.1"/>
    </source>
</evidence>
<dbReference type="PANTHER" id="PTHR43464:SF19">
    <property type="entry name" value="UBIQUINONE BIOSYNTHESIS O-METHYLTRANSFERASE, MITOCHONDRIAL"/>
    <property type="match status" value="1"/>
</dbReference>
<dbReference type="Proteomes" id="UP001204524">
    <property type="component" value="Unassembled WGS sequence"/>
</dbReference>
<dbReference type="InterPro" id="IPR029063">
    <property type="entry name" value="SAM-dependent_MTases_sf"/>
</dbReference>
<dbReference type="RefSeq" id="WP_254180684.1">
    <property type="nucleotide sequence ID" value="NZ_JANARS010000002.1"/>
</dbReference>
<comment type="caution">
    <text evidence="4">The sequence shown here is derived from an EMBL/GenBank/DDBJ whole genome shotgun (WGS) entry which is preliminary data.</text>
</comment>
<keyword evidence="2" id="KW-0808">Transferase</keyword>
<dbReference type="GO" id="GO:0032259">
    <property type="term" value="P:methylation"/>
    <property type="evidence" value="ECO:0007669"/>
    <property type="project" value="UniProtKB-KW"/>
</dbReference>
<evidence type="ECO:0000256" key="3">
    <source>
        <dbReference type="ARBA" id="ARBA00022691"/>
    </source>
</evidence>
<gene>
    <name evidence="4" type="ORF">NCI01_06670</name>
</gene>
<protein>
    <submittedName>
        <fullName evidence="4">Class I SAM-dependent methyltransferase</fullName>
    </submittedName>
</protein>
<dbReference type="Gene3D" id="3.40.50.150">
    <property type="entry name" value="Vaccinia Virus protein VP39"/>
    <property type="match status" value="1"/>
</dbReference>
<dbReference type="SUPFAM" id="SSF53335">
    <property type="entry name" value="S-adenosyl-L-methionine-dependent methyltransferases"/>
    <property type="match status" value="1"/>
</dbReference>
<evidence type="ECO:0000256" key="1">
    <source>
        <dbReference type="ARBA" id="ARBA00022603"/>
    </source>
</evidence>
<keyword evidence="3" id="KW-0949">S-adenosyl-L-methionine</keyword>
<dbReference type="Pfam" id="PF13489">
    <property type="entry name" value="Methyltransf_23"/>
    <property type="match status" value="1"/>
</dbReference>
<name>A0ABT1KUN5_9ACTN</name>
<reference evidence="4 5" key="1">
    <citation type="submission" date="2022-06" db="EMBL/GenBank/DDBJ databases">
        <authorList>
            <person name="So Y."/>
        </authorList>
    </citation>
    <scope>NUCLEOTIDE SEQUENCE [LARGE SCALE GENOMIC DNA]</scope>
    <source>
        <strain evidence="4 5">STR3</strain>
    </source>
</reference>
<dbReference type="CDD" id="cd02440">
    <property type="entry name" value="AdoMet_MTases"/>
    <property type="match status" value="1"/>
</dbReference>
<keyword evidence="1 4" id="KW-0489">Methyltransferase</keyword>
<sequence length="216" mass="22698">MSAGWTEVYDALAPTYDEMTAGNGWSANGRARDLLVPLGLAPARVLDLGAGTGQTAVVLRDLFPAAALTLVDPSARMLERARDKVPAVETVVADAESFLRAADEEWDLVAAIGFLELVADLFEVVRLAASRLAPGGHLVVSHEPLLDDGSVQSSPVSVVSGSQLVRRHPRAELERRAASYGLVRVAATEAVAFERGGDGSGATYEVVVWRLPPGGG</sequence>
<dbReference type="GO" id="GO:0008168">
    <property type="term" value="F:methyltransferase activity"/>
    <property type="evidence" value="ECO:0007669"/>
    <property type="project" value="UniProtKB-KW"/>
</dbReference>
<dbReference type="PANTHER" id="PTHR43464">
    <property type="entry name" value="METHYLTRANSFERASE"/>
    <property type="match status" value="1"/>
</dbReference>
<organism evidence="4 5">
    <name type="scientific">Nocardioides pinisoli</name>
    <dbReference type="NCBI Taxonomy" id="2950279"/>
    <lineage>
        <taxon>Bacteria</taxon>
        <taxon>Bacillati</taxon>
        <taxon>Actinomycetota</taxon>
        <taxon>Actinomycetes</taxon>
        <taxon>Propionibacteriales</taxon>
        <taxon>Nocardioidaceae</taxon>
        <taxon>Nocardioides</taxon>
    </lineage>
</organism>
<evidence type="ECO:0000256" key="2">
    <source>
        <dbReference type="ARBA" id="ARBA00022679"/>
    </source>
</evidence>
<evidence type="ECO:0000313" key="5">
    <source>
        <dbReference type="Proteomes" id="UP001204524"/>
    </source>
</evidence>